<dbReference type="EMBL" id="AM039952">
    <property type="protein sequence ID" value="CAJ25255.1"/>
    <property type="molecule type" value="Genomic_DNA"/>
</dbReference>
<name>Q3BPQ8_XANE5</name>
<evidence type="ECO:0000256" key="1">
    <source>
        <dbReference type="SAM" id="Coils"/>
    </source>
</evidence>
<dbReference type="AlphaFoldDB" id="Q3BPQ8"/>
<dbReference type="eggNOG" id="ENOG5033A9M">
    <property type="taxonomic scope" value="Bacteria"/>
</dbReference>
<evidence type="ECO:0000256" key="2">
    <source>
        <dbReference type="SAM" id="MobiDB-lite"/>
    </source>
</evidence>
<dbReference type="STRING" id="456327.BJD11_05120"/>
<protein>
    <recommendedName>
        <fullName evidence="5">TIGR02449 family protein</fullName>
    </recommendedName>
</protein>
<gene>
    <name evidence="3" type="ordered locus">XCV3524</name>
</gene>
<evidence type="ECO:0008006" key="5">
    <source>
        <dbReference type="Google" id="ProtNLM"/>
    </source>
</evidence>
<feature type="region of interest" description="Disordered" evidence="2">
    <location>
        <begin position="48"/>
        <end position="69"/>
    </location>
</feature>
<dbReference type="NCBIfam" id="TIGR02449">
    <property type="entry name" value="TIGR02449 family protein"/>
    <property type="match status" value="1"/>
</dbReference>
<dbReference type="HOGENOM" id="CLU_1815058_0_0_6"/>
<evidence type="ECO:0000313" key="4">
    <source>
        <dbReference type="Proteomes" id="UP000007069"/>
    </source>
</evidence>
<reference evidence="3 4" key="1">
    <citation type="journal article" date="2005" name="J. Bacteriol.">
        <title>Insights into genome plasticity and pathogenicity of the plant pathogenic Bacterium Xanthomonas campestris pv. vesicatoria revealed by the complete genome sequence.</title>
        <authorList>
            <person name="Thieme F."/>
            <person name="Koebnik R."/>
            <person name="Bekel T."/>
            <person name="Berger C."/>
            <person name="Boch J."/>
            <person name="Buettner D."/>
            <person name="Caldana C."/>
            <person name="Gaigalat L."/>
            <person name="Goesmann A."/>
            <person name="Kay S."/>
            <person name="Kirchner O."/>
            <person name="Lanz C."/>
            <person name="Linke B."/>
            <person name="McHardy A.C."/>
            <person name="Meyer F."/>
            <person name="Mittenhuber G."/>
            <person name="Nies D.H."/>
            <person name="Niesbach-Kloesgen U."/>
            <person name="Patschkowski T."/>
            <person name="Rueckert C."/>
            <person name="Rupp O."/>
            <person name="Schneicker S."/>
            <person name="Schuster S.C."/>
            <person name="Vorhoelter F.J."/>
            <person name="Weber E."/>
            <person name="Puehler A."/>
            <person name="Bonas U."/>
            <person name="Bartels D."/>
            <person name="Kaiser O."/>
        </authorList>
    </citation>
    <scope>NUCLEOTIDE SEQUENCE [LARGE SCALE GENOMIC DNA]</scope>
    <source>
        <strain evidence="3 4">85-10</strain>
    </source>
</reference>
<keyword evidence="1" id="KW-0175">Coiled coil</keyword>
<dbReference type="InterPro" id="IPR012662">
    <property type="entry name" value="CHP02449"/>
</dbReference>
<dbReference type="Gene3D" id="1.20.5.340">
    <property type="match status" value="1"/>
</dbReference>
<organism evidence="4">
    <name type="scientific">Xanthomonas euvesicatoria pv. vesicatoria (strain 85-10)</name>
    <name type="common">Xanthomonas campestris pv. vesicatoria</name>
    <dbReference type="NCBI Taxonomy" id="316273"/>
    <lineage>
        <taxon>Bacteria</taxon>
        <taxon>Pseudomonadati</taxon>
        <taxon>Pseudomonadota</taxon>
        <taxon>Gammaproteobacteria</taxon>
        <taxon>Lysobacterales</taxon>
        <taxon>Lysobacteraceae</taxon>
        <taxon>Xanthomonas</taxon>
    </lineage>
</organism>
<feature type="compositionally biased region" description="Low complexity" evidence="2">
    <location>
        <begin position="48"/>
        <end position="58"/>
    </location>
</feature>
<evidence type="ECO:0000313" key="3">
    <source>
        <dbReference type="EMBL" id="CAJ25255.1"/>
    </source>
</evidence>
<accession>Q3BPQ8</accession>
<proteinExistence type="predicted"/>
<dbReference type="KEGG" id="xcv:XCV3524"/>
<dbReference type="Proteomes" id="UP000007069">
    <property type="component" value="Chromosome"/>
</dbReference>
<sequence length="142" mass="16224">MPAHGRRYDFPVYQGSLRGPRPARFSARSPPAMPACLDRCQALQGLDRRQGLGQRGRLTTPRTRPYRERMDNAAALAQIRALAARVEALVERAQRLTDENRSLRHQQEQLIGERSQLLTKNEQARSRVEAMIARLKSLEQHT</sequence>
<feature type="coiled-coil region" evidence="1">
    <location>
        <begin position="72"/>
        <end position="141"/>
    </location>
</feature>